<proteinExistence type="predicted"/>
<evidence type="ECO:0000313" key="3">
    <source>
        <dbReference type="Proteomes" id="UP000002297"/>
    </source>
</evidence>
<evidence type="ECO:0000256" key="1">
    <source>
        <dbReference type="SAM" id="Phobius"/>
    </source>
</evidence>
<dbReference type="RefSeq" id="WP_013187162.1">
    <property type="nucleotide sequence ID" value="NC_014230.1"/>
</dbReference>
<dbReference type="AlphaFoldDB" id="A3U8C7"/>
<dbReference type="STRING" id="216432.CA2559_07025"/>
<keyword evidence="1" id="KW-0472">Membrane</keyword>
<organism evidence="2 3">
    <name type="scientific">Croceibacter atlanticus (strain ATCC BAA-628 / JCM 21780 / CIP 108009 / IAM 15332 / KCTC 12090 / HTCC2559)</name>
    <dbReference type="NCBI Taxonomy" id="216432"/>
    <lineage>
        <taxon>Bacteria</taxon>
        <taxon>Pseudomonadati</taxon>
        <taxon>Bacteroidota</taxon>
        <taxon>Flavobacteriia</taxon>
        <taxon>Flavobacteriales</taxon>
        <taxon>Flavobacteriaceae</taxon>
        <taxon>Croceibacter</taxon>
    </lineage>
</organism>
<gene>
    <name evidence="2" type="ordered locus">CA2559_07025</name>
</gene>
<keyword evidence="3" id="KW-1185">Reference proteome</keyword>
<dbReference type="eggNOG" id="ENOG5033AVW">
    <property type="taxonomic scope" value="Bacteria"/>
</dbReference>
<dbReference type="KEGG" id="cat:CA2559_07025"/>
<dbReference type="HOGENOM" id="CLU_199073_0_0_10"/>
<dbReference type="GeneID" id="89453179"/>
<keyword evidence="1" id="KW-1133">Transmembrane helix</keyword>
<dbReference type="Proteomes" id="UP000002297">
    <property type="component" value="Chromosome"/>
</dbReference>
<evidence type="ECO:0000313" key="2">
    <source>
        <dbReference type="EMBL" id="EAP88494.1"/>
    </source>
</evidence>
<sequence length="61" mass="7135">MFSTGQYIFAALFFIAFVIAMIFTYRKDAKLHKKNYKGSIFILLGFIAFIVFLFILKTQLN</sequence>
<keyword evidence="1" id="KW-0812">Transmembrane</keyword>
<reference evidence="2 3" key="1">
    <citation type="journal article" date="2010" name="J. Bacteriol.">
        <title>The complete genome sequence of Croceibacter atlanticus HTCC2559T.</title>
        <authorList>
            <person name="Oh H.M."/>
            <person name="Kang I."/>
            <person name="Ferriera S."/>
            <person name="Giovannoni S.J."/>
            <person name="Cho J.C."/>
        </authorList>
    </citation>
    <scope>NUCLEOTIDE SEQUENCE [LARGE SCALE GENOMIC DNA]</scope>
    <source>
        <strain evidence="3">ATCC BAA-628 / HTCC2559 / KCTC 12090</strain>
    </source>
</reference>
<dbReference type="EMBL" id="CP002046">
    <property type="protein sequence ID" value="EAP88494.1"/>
    <property type="molecule type" value="Genomic_DNA"/>
</dbReference>
<accession>A3U8C7</accession>
<feature type="transmembrane region" description="Helical" evidence="1">
    <location>
        <begin position="6"/>
        <end position="26"/>
    </location>
</feature>
<feature type="transmembrane region" description="Helical" evidence="1">
    <location>
        <begin position="38"/>
        <end position="56"/>
    </location>
</feature>
<name>A3U8C7_CROAH</name>
<dbReference type="OrthoDB" id="1179726at2"/>
<protein>
    <submittedName>
        <fullName evidence="2">Uncharacterized protein</fullName>
    </submittedName>
</protein>